<evidence type="ECO:0000256" key="14">
    <source>
        <dbReference type="ARBA" id="ARBA00022741"/>
    </source>
</evidence>
<dbReference type="InterPro" id="IPR000719">
    <property type="entry name" value="Prot_kinase_dom"/>
</dbReference>
<dbReference type="PANTHER" id="PTHR48056">
    <property type="entry name" value="LRR RECEPTOR-LIKE SERINE/THREONINE-PROTEIN KINASE-RELATED"/>
    <property type="match status" value="1"/>
</dbReference>
<evidence type="ECO:0000256" key="13">
    <source>
        <dbReference type="ARBA" id="ARBA00022737"/>
    </source>
</evidence>
<evidence type="ECO:0000259" key="25">
    <source>
        <dbReference type="PROSITE" id="PS50011"/>
    </source>
</evidence>
<comment type="caution">
    <text evidence="26">The sequence shown here is derived from an EMBL/GenBank/DDBJ whole genome shotgun (WGS) entry which is preliminary data.</text>
</comment>
<dbReference type="InterPro" id="IPR011009">
    <property type="entry name" value="Kinase-like_dom_sf"/>
</dbReference>
<dbReference type="PROSITE" id="PS51450">
    <property type="entry name" value="LRR"/>
    <property type="match status" value="1"/>
</dbReference>
<dbReference type="GO" id="GO:0033612">
    <property type="term" value="F:receptor serine/threonine kinase binding"/>
    <property type="evidence" value="ECO:0007669"/>
    <property type="project" value="TreeGrafter"/>
</dbReference>
<keyword evidence="17 23" id="KW-1133">Transmembrane helix</keyword>
<evidence type="ECO:0000256" key="17">
    <source>
        <dbReference type="ARBA" id="ARBA00022989"/>
    </source>
</evidence>
<keyword evidence="8" id="KW-0433">Leucine-rich repeat</keyword>
<dbReference type="Pfam" id="PF07714">
    <property type="entry name" value="PK_Tyr_Ser-Thr"/>
    <property type="match status" value="1"/>
</dbReference>
<feature type="chain" id="PRO_5009189324" description="non-specific serine/threonine protein kinase" evidence="24">
    <location>
        <begin position="21"/>
        <end position="676"/>
    </location>
</feature>
<dbReference type="PANTHER" id="PTHR48056:SF67">
    <property type="entry name" value="LEUCINE-RICH REPEAT-CONTAINING N-TERMINAL PLANT-TYPE DOMAIN-CONTAINING PROTEIN"/>
    <property type="match status" value="1"/>
</dbReference>
<evidence type="ECO:0000256" key="7">
    <source>
        <dbReference type="ARBA" id="ARBA00022553"/>
    </source>
</evidence>
<keyword evidence="27" id="KW-1185">Reference proteome</keyword>
<dbReference type="InterPro" id="IPR001245">
    <property type="entry name" value="Ser-Thr/Tyr_kinase_cat_dom"/>
</dbReference>
<feature type="transmembrane region" description="Helical" evidence="23">
    <location>
        <begin position="435"/>
        <end position="456"/>
    </location>
</feature>
<comment type="similarity">
    <text evidence="2">Belongs to the protein kinase superfamily. Ser/Thr protein kinase family.</text>
</comment>
<evidence type="ECO:0000256" key="22">
    <source>
        <dbReference type="ARBA" id="ARBA00048679"/>
    </source>
</evidence>
<evidence type="ECO:0000256" key="2">
    <source>
        <dbReference type="ARBA" id="ARBA00008684"/>
    </source>
</evidence>
<dbReference type="PROSITE" id="PS50011">
    <property type="entry name" value="PROTEIN_KINASE_DOM"/>
    <property type="match status" value="1"/>
</dbReference>
<keyword evidence="12 24" id="KW-0732">Signal</keyword>
<evidence type="ECO:0000256" key="4">
    <source>
        <dbReference type="ARBA" id="ARBA00012513"/>
    </source>
</evidence>
<dbReference type="Proteomes" id="UP000095767">
    <property type="component" value="Unassembled WGS sequence"/>
</dbReference>
<evidence type="ECO:0000256" key="1">
    <source>
        <dbReference type="ARBA" id="ARBA00004162"/>
    </source>
</evidence>
<dbReference type="Pfam" id="PF13855">
    <property type="entry name" value="LRR_8"/>
    <property type="match status" value="1"/>
</dbReference>
<dbReference type="FunFam" id="3.80.10.10:FF:000111">
    <property type="entry name" value="LRR receptor-like serine/threonine-protein kinase ERECTA"/>
    <property type="match status" value="1"/>
</dbReference>
<dbReference type="FunFam" id="3.80.10.10:FF:000400">
    <property type="entry name" value="Nuclear pore complex protein NUP107"/>
    <property type="match status" value="1"/>
</dbReference>
<evidence type="ECO:0000313" key="27">
    <source>
        <dbReference type="Proteomes" id="UP000095767"/>
    </source>
</evidence>
<evidence type="ECO:0000256" key="21">
    <source>
        <dbReference type="ARBA" id="ARBA00047899"/>
    </source>
</evidence>
<dbReference type="Pfam" id="PF00560">
    <property type="entry name" value="LRR_1"/>
    <property type="match status" value="4"/>
</dbReference>
<dbReference type="Gene3D" id="1.10.510.10">
    <property type="entry name" value="Transferase(Phosphotransferase) domain 1"/>
    <property type="match status" value="1"/>
</dbReference>
<dbReference type="SMART" id="SM00220">
    <property type="entry name" value="S_TKc"/>
    <property type="match status" value="1"/>
</dbReference>
<keyword evidence="15 26" id="KW-0418">Kinase</keyword>
<keyword evidence="16" id="KW-0067">ATP-binding</keyword>
<evidence type="ECO:0000256" key="6">
    <source>
        <dbReference type="ARBA" id="ARBA00022527"/>
    </source>
</evidence>
<dbReference type="Pfam" id="PF08263">
    <property type="entry name" value="LRRNT_2"/>
    <property type="match status" value="1"/>
</dbReference>
<feature type="signal peptide" evidence="24">
    <location>
        <begin position="1"/>
        <end position="20"/>
    </location>
</feature>
<evidence type="ECO:0000256" key="24">
    <source>
        <dbReference type="SAM" id="SignalP"/>
    </source>
</evidence>
<dbReference type="InterPro" id="IPR001611">
    <property type="entry name" value="Leu-rich_rpt"/>
</dbReference>
<dbReference type="AlphaFoldDB" id="A0A1E5WI00"/>
<protein>
    <recommendedName>
        <fullName evidence="4">non-specific serine/threonine protein kinase</fullName>
        <ecNumber evidence="4">2.7.11.1</ecNumber>
    </recommendedName>
</protein>
<evidence type="ECO:0000256" key="23">
    <source>
        <dbReference type="SAM" id="Phobius"/>
    </source>
</evidence>
<evidence type="ECO:0000256" key="9">
    <source>
        <dbReference type="ARBA" id="ARBA00022626"/>
    </source>
</evidence>
<evidence type="ECO:0000256" key="10">
    <source>
        <dbReference type="ARBA" id="ARBA00022679"/>
    </source>
</evidence>
<dbReference type="InterPro" id="IPR050647">
    <property type="entry name" value="Plant_LRR-RLKs"/>
</dbReference>
<evidence type="ECO:0000256" key="19">
    <source>
        <dbReference type="ARBA" id="ARBA00023170"/>
    </source>
</evidence>
<proteinExistence type="inferred from homology"/>
<dbReference type="SUPFAM" id="SSF52058">
    <property type="entry name" value="L domain-like"/>
    <property type="match status" value="1"/>
</dbReference>
<comment type="catalytic activity">
    <reaction evidence="22">
        <text>L-seryl-[protein] + ATP = O-phospho-L-seryl-[protein] + ADP + H(+)</text>
        <dbReference type="Rhea" id="RHEA:17989"/>
        <dbReference type="Rhea" id="RHEA-COMP:9863"/>
        <dbReference type="Rhea" id="RHEA-COMP:11604"/>
        <dbReference type="ChEBI" id="CHEBI:15378"/>
        <dbReference type="ChEBI" id="CHEBI:29999"/>
        <dbReference type="ChEBI" id="CHEBI:30616"/>
        <dbReference type="ChEBI" id="CHEBI:83421"/>
        <dbReference type="ChEBI" id="CHEBI:456216"/>
        <dbReference type="EC" id="2.7.11.1"/>
    </reaction>
</comment>
<dbReference type="GO" id="GO:0004674">
    <property type="term" value="F:protein serine/threonine kinase activity"/>
    <property type="evidence" value="ECO:0007669"/>
    <property type="project" value="UniProtKB-KW"/>
</dbReference>
<keyword evidence="19 26" id="KW-0675">Receptor</keyword>
<evidence type="ECO:0000256" key="12">
    <source>
        <dbReference type="ARBA" id="ARBA00022729"/>
    </source>
</evidence>
<keyword evidence="7" id="KW-0597">Phosphoprotein</keyword>
<dbReference type="InterPro" id="IPR032675">
    <property type="entry name" value="LRR_dom_sf"/>
</dbReference>
<dbReference type="OrthoDB" id="676979at2759"/>
<dbReference type="GO" id="GO:0005524">
    <property type="term" value="F:ATP binding"/>
    <property type="evidence" value="ECO:0007669"/>
    <property type="project" value="UniProtKB-KW"/>
</dbReference>
<keyword evidence="10" id="KW-0808">Transferase</keyword>
<reference evidence="26 27" key="1">
    <citation type="submission" date="2016-09" db="EMBL/GenBank/DDBJ databases">
        <title>The draft genome of Dichanthelium oligosanthes: A C3 panicoid grass species.</title>
        <authorList>
            <person name="Studer A.J."/>
            <person name="Schnable J.C."/>
            <person name="Brutnell T.P."/>
        </authorList>
    </citation>
    <scope>NUCLEOTIDE SEQUENCE [LARGE SCALE GENOMIC DNA]</scope>
    <source>
        <strain evidence="27">cv. Kellogg 1175</strain>
        <tissue evidence="26">Leaf</tissue>
    </source>
</reference>
<comment type="catalytic activity">
    <reaction evidence="21">
        <text>L-threonyl-[protein] + ATP = O-phospho-L-threonyl-[protein] + ADP + H(+)</text>
        <dbReference type="Rhea" id="RHEA:46608"/>
        <dbReference type="Rhea" id="RHEA-COMP:11060"/>
        <dbReference type="Rhea" id="RHEA-COMP:11605"/>
        <dbReference type="ChEBI" id="CHEBI:15378"/>
        <dbReference type="ChEBI" id="CHEBI:30013"/>
        <dbReference type="ChEBI" id="CHEBI:30616"/>
        <dbReference type="ChEBI" id="CHEBI:61977"/>
        <dbReference type="ChEBI" id="CHEBI:456216"/>
        <dbReference type="EC" id="2.7.11.1"/>
    </reaction>
</comment>
<evidence type="ECO:0000256" key="15">
    <source>
        <dbReference type="ARBA" id="ARBA00022777"/>
    </source>
</evidence>
<keyword evidence="9" id="KW-1070">Brassinosteroid signaling pathway</keyword>
<evidence type="ECO:0000256" key="5">
    <source>
        <dbReference type="ARBA" id="ARBA00022475"/>
    </source>
</evidence>
<dbReference type="FunFam" id="1.10.510.10:FF:000358">
    <property type="entry name" value="Putative leucine-rich repeat receptor-like serine/threonine-protein kinase"/>
    <property type="match status" value="1"/>
</dbReference>
<dbReference type="GO" id="GO:0009742">
    <property type="term" value="P:brassinosteroid mediated signaling pathway"/>
    <property type="evidence" value="ECO:0007669"/>
    <property type="project" value="UniProtKB-KW"/>
</dbReference>
<dbReference type="EC" id="2.7.11.1" evidence="4"/>
<dbReference type="SUPFAM" id="SSF56112">
    <property type="entry name" value="Protein kinase-like (PK-like)"/>
    <property type="match status" value="1"/>
</dbReference>
<evidence type="ECO:0000256" key="16">
    <source>
        <dbReference type="ARBA" id="ARBA00022840"/>
    </source>
</evidence>
<dbReference type="STRING" id="888268.A0A1E5WI00"/>
<evidence type="ECO:0000256" key="18">
    <source>
        <dbReference type="ARBA" id="ARBA00023136"/>
    </source>
</evidence>
<keyword evidence="14" id="KW-0547">Nucleotide-binding</keyword>
<gene>
    <name evidence="26" type="ORF">BAE44_0001981</name>
</gene>
<keyword evidence="13" id="KW-0677">Repeat</keyword>
<keyword evidence="20" id="KW-0325">Glycoprotein</keyword>
<comment type="similarity">
    <text evidence="3">Belongs to the RLP family.</text>
</comment>
<feature type="domain" description="Protein kinase" evidence="25">
    <location>
        <begin position="323"/>
        <end position="669"/>
    </location>
</feature>
<organism evidence="26 27">
    <name type="scientific">Dichanthelium oligosanthes</name>
    <dbReference type="NCBI Taxonomy" id="888268"/>
    <lineage>
        <taxon>Eukaryota</taxon>
        <taxon>Viridiplantae</taxon>
        <taxon>Streptophyta</taxon>
        <taxon>Embryophyta</taxon>
        <taxon>Tracheophyta</taxon>
        <taxon>Spermatophyta</taxon>
        <taxon>Magnoliopsida</taxon>
        <taxon>Liliopsida</taxon>
        <taxon>Poales</taxon>
        <taxon>Poaceae</taxon>
        <taxon>PACMAD clade</taxon>
        <taxon>Panicoideae</taxon>
        <taxon>Panicodae</taxon>
        <taxon>Paniceae</taxon>
        <taxon>Dichantheliinae</taxon>
        <taxon>Dichanthelium</taxon>
    </lineage>
</organism>
<comment type="subcellular location">
    <subcellularLocation>
        <location evidence="1">Cell membrane</location>
        <topology evidence="1">Single-pass membrane protein</topology>
    </subcellularLocation>
</comment>
<evidence type="ECO:0000256" key="8">
    <source>
        <dbReference type="ARBA" id="ARBA00022614"/>
    </source>
</evidence>
<dbReference type="InterPro" id="IPR013210">
    <property type="entry name" value="LRR_N_plant-typ"/>
</dbReference>
<dbReference type="PROSITE" id="PS00108">
    <property type="entry name" value="PROTEIN_KINASE_ST"/>
    <property type="match status" value="1"/>
</dbReference>
<name>A0A1E5WI00_9POAL</name>
<sequence>MKATATGRFLLVLMACSVHAVTCRTAPKDQTDRLSLLEFKKAISFDPQQALASWNDSTHFCNWEGVMCRTTRHRVTNLALENRGSDCNFNNIEGNIPDEFAKLPGLLVLQISSNQLAGSFPQAILNLSTLGALGITMNHLSGEVPPDLDLSIFDMSNNNFAGVVPRSIGKLRKLYRLNLEVLLLGHNQLSSGFPSGIANLHNLMELGLRGNQFTGEVPEWVGTLKSLQVMNLENNSFTGIIPSPLSNLSQLSYLYLDSNKLEGNLPASIGNLQNLQVCNFSNNLLHGGIPKEMFGIPTLTIIDLSVNNLLGQLPYEVGNAKALIYFSLSSNMPFGDIPNTIGNISSLQALNLSHNNLTGSIPMSLGNLQYLEQLDLSFNNISGNVPKKGIFRNVTAVWIDGNPGLCGGPSELHLLAYHVLPVNPSKQKHSIVQKVVIPLSGIVALAIVITVMVVWWRGRCDGNTSTRSHITMVQRLSIVVDVADALEYLHHSNQGTIVHCDLKPSNILLDDNMTAHVGDFGLARFKFDLAASSFADSISSSVAIKGTIGYIAPECAVGGAVSSAGDVYNFGIVLLEIFLRRRPTDDMFNGGLNITKFVEMNFPDMIPRIIDPELLEEHQDLSQETSLAMKEKSLECLLSVLNIGLLCTKPSPNERICMQEVAARLHEIKKAYPSGS</sequence>
<dbReference type="FunFam" id="3.80.10.10:FF:000041">
    <property type="entry name" value="LRR receptor-like serine/threonine-protein kinase ERECTA"/>
    <property type="match status" value="1"/>
</dbReference>
<accession>A0A1E5WI00</accession>
<keyword evidence="18 23" id="KW-0472">Membrane</keyword>
<evidence type="ECO:0000256" key="3">
    <source>
        <dbReference type="ARBA" id="ARBA00009592"/>
    </source>
</evidence>
<dbReference type="GO" id="GO:0005886">
    <property type="term" value="C:plasma membrane"/>
    <property type="evidence" value="ECO:0007669"/>
    <property type="project" value="UniProtKB-SubCell"/>
</dbReference>
<keyword evidence="6" id="KW-0723">Serine/threonine-protein kinase</keyword>
<evidence type="ECO:0000313" key="26">
    <source>
        <dbReference type="EMBL" id="OEL36998.1"/>
    </source>
</evidence>
<dbReference type="EMBL" id="LWDX02007075">
    <property type="protein sequence ID" value="OEL36998.1"/>
    <property type="molecule type" value="Genomic_DNA"/>
</dbReference>
<dbReference type="Gene3D" id="3.80.10.10">
    <property type="entry name" value="Ribonuclease Inhibitor"/>
    <property type="match status" value="2"/>
</dbReference>
<dbReference type="InterPro" id="IPR008271">
    <property type="entry name" value="Ser/Thr_kinase_AS"/>
</dbReference>
<keyword evidence="11 23" id="KW-0812">Transmembrane</keyword>
<keyword evidence="5" id="KW-1003">Cell membrane</keyword>
<evidence type="ECO:0000256" key="11">
    <source>
        <dbReference type="ARBA" id="ARBA00022692"/>
    </source>
</evidence>
<evidence type="ECO:0000256" key="20">
    <source>
        <dbReference type="ARBA" id="ARBA00023180"/>
    </source>
</evidence>